<dbReference type="InterPro" id="IPR036278">
    <property type="entry name" value="Sialidase_sf"/>
</dbReference>
<comment type="caution">
    <text evidence="4">The sequence shown here is derived from an EMBL/GenBank/DDBJ whole genome shotgun (WGS) entry which is preliminary data.</text>
</comment>
<keyword evidence="5" id="KW-1185">Reference proteome</keyword>
<name>A0A3R7KA99_TRYRA</name>
<dbReference type="RefSeq" id="XP_029233782.1">
    <property type="nucleotide sequence ID" value="XM_029386346.1"/>
</dbReference>
<protein>
    <submittedName>
        <fullName evidence="4">Trans-sialidase</fullName>
        <ecNumber evidence="4">3.2.1.18</ecNumber>
    </submittedName>
</protein>
<keyword evidence="1" id="KW-0732">Signal</keyword>
<dbReference type="GeneID" id="40333611"/>
<dbReference type="Gene3D" id="2.120.10.10">
    <property type="match status" value="1"/>
</dbReference>
<dbReference type="InterPro" id="IPR055239">
    <property type="entry name" value="TS_C"/>
</dbReference>
<evidence type="ECO:0000256" key="1">
    <source>
        <dbReference type="SAM" id="SignalP"/>
    </source>
</evidence>
<accession>A0A3R7KA99</accession>
<dbReference type="OMA" id="MMAPCER"/>
<evidence type="ECO:0000313" key="4">
    <source>
        <dbReference type="EMBL" id="RNE96688.1"/>
    </source>
</evidence>
<evidence type="ECO:0000313" key="5">
    <source>
        <dbReference type="Proteomes" id="UP000283634"/>
    </source>
</evidence>
<reference evidence="4 5" key="1">
    <citation type="journal article" date="2018" name="BMC Genomics">
        <title>Genomic comparison of Trypanosoma conorhini and Trypanosoma rangeli to Trypanosoma cruzi strains of high and low virulence.</title>
        <authorList>
            <person name="Bradwell K.R."/>
            <person name="Koparde V.N."/>
            <person name="Matveyev A.V."/>
            <person name="Serrano M.G."/>
            <person name="Alves J.M."/>
            <person name="Parikh H."/>
            <person name="Huang B."/>
            <person name="Lee V."/>
            <person name="Espinosa-Alvarez O."/>
            <person name="Ortiz P.A."/>
            <person name="Costa-Martins A.G."/>
            <person name="Teixeira M.M."/>
            <person name="Buck G.A."/>
        </authorList>
    </citation>
    <scope>NUCLEOTIDE SEQUENCE [LARGE SCALE GENOMIC DNA]</scope>
    <source>
        <strain evidence="4 5">AM80</strain>
    </source>
</reference>
<dbReference type="VEuPathDB" id="TriTrypDB:TRSC58_06879"/>
<dbReference type="InterPro" id="IPR008377">
    <property type="entry name" value="Sialidase_trypan"/>
</dbReference>
<keyword evidence="4" id="KW-0378">Hydrolase</keyword>
<dbReference type="EMBL" id="MKGL01000654">
    <property type="protein sequence ID" value="RNE96688.1"/>
    <property type="molecule type" value="Genomic_DNA"/>
</dbReference>
<dbReference type="AlphaFoldDB" id="A0A3R7KA99"/>
<dbReference type="CDD" id="cd15482">
    <property type="entry name" value="Sialidase_non-viral"/>
    <property type="match status" value="1"/>
</dbReference>
<organism evidence="4 5">
    <name type="scientific">Trypanosoma rangeli</name>
    <dbReference type="NCBI Taxonomy" id="5698"/>
    <lineage>
        <taxon>Eukaryota</taxon>
        <taxon>Discoba</taxon>
        <taxon>Euglenozoa</taxon>
        <taxon>Kinetoplastea</taxon>
        <taxon>Metakinetoplastina</taxon>
        <taxon>Trypanosomatida</taxon>
        <taxon>Trypanosomatidae</taxon>
        <taxon>Trypanosoma</taxon>
        <taxon>Herpetosoma</taxon>
    </lineage>
</organism>
<dbReference type="SUPFAM" id="SSF50939">
    <property type="entry name" value="Sialidases"/>
    <property type="match status" value="1"/>
</dbReference>
<evidence type="ECO:0000259" key="2">
    <source>
        <dbReference type="Pfam" id="PF13859"/>
    </source>
</evidence>
<feature type="domain" description="Trans-sialidase C-terminal" evidence="3">
    <location>
        <begin position="461"/>
        <end position="658"/>
    </location>
</feature>
<dbReference type="SUPFAM" id="SSF49899">
    <property type="entry name" value="Concanavalin A-like lectins/glucanases"/>
    <property type="match status" value="1"/>
</dbReference>
<dbReference type="Pfam" id="PF22925">
    <property type="entry name" value="TS_C"/>
    <property type="match status" value="1"/>
</dbReference>
<proteinExistence type="predicted"/>
<feature type="chain" id="PRO_5018678500" evidence="1">
    <location>
        <begin position="29"/>
        <end position="700"/>
    </location>
</feature>
<evidence type="ECO:0000259" key="3">
    <source>
        <dbReference type="Pfam" id="PF22925"/>
    </source>
</evidence>
<dbReference type="GO" id="GO:0004308">
    <property type="term" value="F:exo-alpha-sialidase activity"/>
    <property type="evidence" value="ECO:0007669"/>
    <property type="project" value="UniProtKB-EC"/>
</dbReference>
<dbReference type="PRINTS" id="PR01803">
    <property type="entry name" value="TCSIALIDASE"/>
</dbReference>
<dbReference type="InterPro" id="IPR011040">
    <property type="entry name" value="Sialidase"/>
</dbReference>
<dbReference type="Proteomes" id="UP000283634">
    <property type="component" value="Unassembled WGS sequence"/>
</dbReference>
<dbReference type="InterPro" id="IPR013320">
    <property type="entry name" value="ConA-like_dom_sf"/>
</dbReference>
<dbReference type="Pfam" id="PF13859">
    <property type="entry name" value="BNR_3"/>
    <property type="match status" value="1"/>
</dbReference>
<dbReference type="OrthoDB" id="245663at2759"/>
<dbReference type="EC" id="3.2.1.18" evidence="4"/>
<keyword evidence="4" id="KW-0326">Glycosidase</keyword>
<dbReference type="Gene3D" id="2.60.120.200">
    <property type="match status" value="1"/>
</dbReference>
<feature type="signal peptide" evidence="1">
    <location>
        <begin position="1"/>
        <end position="28"/>
    </location>
</feature>
<sequence>MSSMPRHLFSSALLFLPLCMLSMCFCSAVVVTAKSNSNVAINPFDSTTNVSGAKWKEIGEAGASVTSLRLRSLVRVGEHVFAVAEAQCKKKEGSEEASSFAGIASVLLHQISDSAKEIPTTDASLFCMQLEETNDVAGSNAPEIVQPTTIVRGGDVYMLLGKYSRARSESEVSGKNGWKLLLVKGAVSGTNDEEKRIQWGETHAVQIESETHGSLTRLVGSGGSGLVLSDGTLVFPMQATNNEGKNVLLSMRFTPSEKKWELSQDTAGEDCKDPSIVEWGEDQKLLMMAPCERGSYDVYESTRAGTSWYANGAPISRVWGNSRDRKRDGVRSSFTTAEVEETEVMLLTTPVYSEEKGEGRLHLWMTDNARVHDVGPVSREGDDAAASSLLYGADKKELILQYEKKNGDSYSLVAVNLTGTLKQIKSVVKAWKEKDNALLACKTAGSPNPRTVKGVCNGSIPIKGLVGFLSGKSADSKTWEDEYLGVNATATNGKLANDGWGATFEDAGAGAEWPVGKLGQNQPYYFANNKFTLVAAVMIHEVPEEANALLLSADLEDNESTTFVGLSYTTKKLWGTVFNGITTIHNSTWEPGREYKVAIMLQDNKGFVYVDGVLVGSSDTLPTREARRHDISHFYFGDSEDSSATVKNAFLYNRPLSEQELKTVDDSNASEQSTSDSSTRADGFRVLILLLGLWGLAVLC</sequence>
<gene>
    <name evidence="4" type="ORF">TraAM80_09678</name>
</gene>
<feature type="domain" description="Sialidase" evidence="2">
    <location>
        <begin position="72"/>
        <end position="403"/>
    </location>
</feature>